<dbReference type="GO" id="GO:0008936">
    <property type="term" value="F:nicotinamidase activity"/>
    <property type="evidence" value="ECO:0007669"/>
    <property type="project" value="UniProtKB-EC"/>
</dbReference>
<evidence type="ECO:0000256" key="4">
    <source>
        <dbReference type="ARBA" id="ARBA00022801"/>
    </source>
</evidence>
<dbReference type="GO" id="GO:0019363">
    <property type="term" value="P:pyridine nucleotide biosynthetic process"/>
    <property type="evidence" value="ECO:0007669"/>
    <property type="project" value="UniProtKB-KW"/>
</dbReference>
<accession>A0A0C3ETC4</accession>
<dbReference type="EMBL" id="KN833352">
    <property type="protein sequence ID" value="KIM71339.1"/>
    <property type="molecule type" value="Genomic_DNA"/>
</dbReference>
<evidence type="ECO:0000259" key="8">
    <source>
        <dbReference type="Pfam" id="PF00857"/>
    </source>
</evidence>
<dbReference type="STRING" id="765440.A0A0C3ETC4"/>
<dbReference type="Gene3D" id="3.40.50.850">
    <property type="entry name" value="Isochorismatase-like"/>
    <property type="match status" value="1"/>
</dbReference>
<dbReference type="InterPro" id="IPR052347">
    <property type="entry name" value="Isochorismatase_Nicotinamidase"/>
</dbReference>
<keyword evidence="3" id="KW-0479">Metal-binding</keyword>
<gene>
    <name evidence="9" type="ORF">PILCRDRAFT_830405</name>
</gene>
<dbReference type="OrthoDB" id="1739143at2759"/>
<dbReference type="FunCoup" id="A0A0C3ETC4">
    <property type="interactions" value="61"/>
</dbReference>
<evidence type="ECO:0000256" key="1">
    <source>
        <dbReference type="ARBA" id="ARBA00006336"/>
    </source>
</evidence>
<evidence type="ECO:0000313" key="9">
    <source>
        <dbReference type="EMBL" id="KIM71339.1"/>
    </source>
</evidence>
<comment type="similarity">
    <text evidence="1">Belongs to the isochorismatase family.</text>
</comment>
<feature type="domain" description="Isochorismatase-like" evidence="8">
    <location>
        <begin position="19"/>
        <end position="226"/>
    </location>
</feature>
<reference evidence="9 10" key="1">
    <citation type="submission" date="2014-04" db="EMBL/GenBank/DDBJ databases">
        <authorList>
            <consortium name="DOE Joint Genome Institute"/>
            <person name="Kuo A."/>
            <person name="Tarkka M."/>
            <person name="Buscot F."/>
            <person name="Kohler A."/>
            <person name="Nagy L.G."/>
            <person name="Floudas D."/>
            <person name="Copeland A."/>
            <person name="Barry K.W."/>
            <person name="Cichocki N."/>
            <person name="Veneault-Fourrey C."/>
            <person name="LaButti K."/>
            <person name="Lindquist E.A."/>
            <person name="Lipzen A."/>
            <person name="Lundell T."/>
            <person name="Morin E."/>
            <person name="Murat C."/>
            <person name="Sun H."/>
            <person name="Tunlid A."/>
            <person name="Henrissat B."/>
            <person name="Grigoriev I.V."/>
            <person name="Hibbett D.S."/>
            <person name="Martin F."/>
            <person name="Nordberg H.P."/>
            <person name="Cantor M.N."/>
            <person name="Hua S.X."/>
        </authorList>
    </citation>
    <scope>NUCLEOTIDE SEQUENCE [LARGE SCALE GENOMIC DNA]</scope>
    <source>
        <strain evidence="9 10">F 1598</strain>
    </source>
</reference>
<proteinExistence type="inferred from homology"/>
<dbReference type="PANTHER" id="PTHR11080">
    <property type="entry name" value="PYRAZINAMIDASE/NICOTINAMIDASE"/>
    <property type="match status" value="1"/>
</dbReference>
<dbReference type="InParanoid" id="A0A0C3ETC4"/>
<protein>
    <recommendedName>
        <fullName evidence="6">nicotinamidase</fullName>
        <ecNumber evidence="6">3.5.1.19</ecNumber>
    </recommendedName>
    <alternativeName>
        <fullName evidence="7">Nicotinamide deamidase</fullName>
    </alternativeName>
</protein>
<evidence type="ECO:0000256" key="6">
    <source>
        <dbReference type="ARBA" id="ARBA00039017"/>
    </source>
</evidence>
<comment type="pathway">
    <text evidence="5">Cofactor biosynthesis; nicotinate biosynthesis; nicotinate from nicotinamide: step 1/1.</text>
</comment>
<name>A0A0C3ETC4_PILCF</name>
<dbReference type="PANTHER" id="PTHR11080:SF2">
    <property type="entry name" value="LD05707P"/>
    <property type="match status" value="1"/>
</dbReference>
<dbReference type="Pfam" id="PF00857">
    <property type="entry name" value="Isochorismatase"/>
    <property type="match status" value="1"/>
</dbReference>
<dbReference type="SUPFAM" id="SSF52499">
    <property type="entry name" value="Isochorismatase-like hydrolases"/>
    <property type="match status" value="1"/>
</dbReference>
<evidence type="ECO:0000256" key="7">
    <source>
        <dbReference type="ARBA" id="ARBA00043224"/>
    </source>
</evidence>
<dbReference type="GO" id="GO:0046872">
    <property type="term" value="F:metal ion binding"/>
    <property type="evidence" value="ECO:0007669"/>
    <property type="project" value="UniProtKB-KW"/>
</dbReference>
<dbReference type="AlphaFoldDB" id="A0A0C3ETC4"/>
<dbReference type="InterPro" id="IPR036380">
    <property type="entry name" value="Isochorismatase-like_sf"/>
</dbReference>
<dbReference type="InterPro" id="IPR000868">
    <property type="entry name" value="Isochorismatase-like_dom"/>
</dbReference>
<evidence type="ECO:0000256" key="3">
    <source>
        <dbReference type="ARBA" id="ARBA00022723"/>
    </source>
</evidence>
<sequence>MPLIISSEAPNASDKFIPALVVVDMQTDFVSGSLAVPDALSIIDPINSMLSLPFALKVGTKDFHPPKHISFASTHNKSIGHRITIYRPDHSDSKSDAGIEQVLWPDHCVQSTPGCEFVEGLNSSVLDAVVHKGTHPKVECYSAFGDPWGITAMELPSLLSAKGVTDVFVVGLAGDYCVKSTSIDAVKYGLKAGSRTWVIKDLVRSVGNEGTEWDEMQKAGVMVIDSGSVKARLENKSL</sequence>
<evidence type="ECO:0000313" key="10">
    <source>
        <dbReference type="Proteomes" id="UP000054166"/>
    </source>
</evidence>
<keyword evidence="2" id="KW-0662">Pyridine nucleotide biosynthesis</keyword>
<organism evidence="9 10">
    <name type="scientific">Piloderma croceum (strain F 1598)</name>
    <dbReference type="NCBI Taxonomy" id="765440"/>
    <lineage>
        <taxon>Eukaryota</taxon>
        <taxon>Fungi</taxon>
        <taxon>Dikarya</taxon>
        <taxon>Basidiomycota</taxon>
        <taxon>Agaricomycotina</taxon>
        <taxon>Agaricomycetes</taxon>
        <taxon>Agaricomycetidae</taxon>
        <taxon>Atheliales</taxon>
        <taxon>Atheliaceae</taxon>
        <taxon>Piloderma</taxon>
    </lineage>
</organism>
<keyword evidence="4" id="KW-0378">Hydrolase</keyword>
<evidence type="ECO:0000256" key="2">
    <source>
        <dbReference type="ARBA" id="ARBA00022642"/>
    </source>
</evidence>
<evidence type="ECO:0000256" key="5">
    <source>
        <dbReference type="ARBA" id="ARBA00037900"/>
    </source>
</evidence>
<keyword evidence="10" id="KW-1185">Reference proteome</keyword>
<dbReference type="Proteomes" id="UP000054166">
    <property type="component" value="Unassembled WGS sequence"/>
</dbReference>
<reference evidence="10" key="2">
    <citation type="submission" date="2015-01" db="EMBL/GenBank/DDBJ databases">
        <title>Evolutionary Origins and Diversification of the Mycorrhizal Mutualists.</title>
        <authorList>
            <consortium name="DOE Joint Genome Institute"/>
            <consortium name="Mycorrhizal Genomics Consortium"/>
            <person name="Kohler A."/>
            <person name="Kuo A."/>
            <person name="Nagy L.G."/>
            <person name="Floudas D."/>
            <person name="Copeland A."/>
            <person name="Barry K.W."/>
            <person name="Cichocki N."/>
            <person name="Veneault-Fourrey C."/>
            <person name="LaButti K."/>
            <person name="Lindquist E.A."/>
            <person name="Lipzen A."/>
            <person name="Lundell T."/>
            <person name="Morin E."/>
            <person name="Murat C."/>
            <person name="Riley R."/>
            <person name="Ohm R."/>
            <person name="Sun H."/>
            <person name="Tunlid A."/>
            <person name="Henrissat B."/>
            <person name="Grigoriev I.V."/>
            <person name="Hibbett D.S."/>
            <person name="Martin F."/>
        </authorList>
    </citation>
    <scope>NUCLEOTIDE SEQUENCE [LARGE SCALE GENOMIC DNA]</scope>
    <source>
        <strain evidence="10">F 1598</strain>
    </source>
</reference>
<dbReference type="EC" id="3.5.1.19" evidence="6"/>
<dbReference type="HOGENOM" id="CLU_068979_13_0_1"/>